<evidence type="ECO:0000313" key="1">
    <source>
        <dbReference type="EMBL" id="CAG9609230.1"/>
    </source>
</evidence>
<keyword evidence="2" id="KW-1185">Reference proteome</keyword>
<evidence type="ECO:0000313" key="2">
    <source>
        <dbReference type="Proteomes" id="UP000789845"/>
    </source>
</evidence>
<reference evidence="1" key="1">
    <citation type="submission" date="2021-10" db="EMBL/GenBank/DDBJ databases">
        <authorList>
            <person name="Criscuolo A."/>
        </authorList>
    </citation>
    <scope>NUCLEOTIDE SEQUENCE</scope>
    <source>
        <strain evidence="1">CIP111885</strain>
    </source>
</reference>
<accession>A0A9C7GC03</accession>
<protein>
    <recommendedName>
        <fullName evidence="3">DUF192 domain-containing protein</fullName>
    </recommendedName>
</protein>
<name>A0A9C7GC03_9BACI</name>
<dbReference type="AlphaFoldDB" id="A0A9C7GC03"/>
<dbReference type="Gene3D" id="2.60.120.1140">
    <property type="entry name" value="Protein of unknown function DUF192"/>
    <property type="match status" value="1"/>
</dbReference>
<sequence>MKAVNLSNGAEIANKITKAHSFFTRLKGLMFSKSLPDGQGLHIQPCQSIHTFFMNYPIDVLYLNKDFEIVGLQESFQPSKLGKIFKNGHSVLELPTGTIQKSGTKIGHKIKLN</sequence>
<dbReference type="RefSeq" id="WP_230497465.1">
    <property type="nucleotide sequence ID" value="NZ_CAKJTG010000017.1"/>
</dbReference>
<gene>
    <name evidence="1" type="ORF">NEOCIP111885_02972</name>
</gene>
<dbReference type="InterPro" id="IPR038695">
    <property type="entry name" value="Saro_0823-like_sf"/>
</dbReference>
<comment type="caution">
    <text evidence="1">The sequence shown here is derived from an EMBL/GenBank/DDBJ whole genome shotgun (WGS) entry which is preliminary data.</text>
</comment>
<dbReference type="EMBL" id="CAKJTG010000017">
    <property type="protein sequence ID" value="CAG9609230.1"/>
    <property type="molecule type" value="Genomic_DNA"/>
</dbReference>
<dbReference type="PANTHER" id="PTHR37953:SF1">
    <property type="entry name" value="UPF0127 PROTEIN MJ1496"/>
    <property type="match status" value="1"/>
</dbReference>
<dbReference type="PANTHER" id="PTHR37953">
    <property type="entry name" value="UPF0127 PROTEIN MJ1496"/>
    <property type="match status" value="1"/>
</dbReference>
<dbReference type="Proteomes" id="UP000789845">
    <property type="component" value="Unassembled WGS sequence"/>
</dbReference>
<proteinExistence type="predicted"/>
<evidence type="ECO:0008006" key="3">
    <source>
        <dbReference type="Google" id="ProtNLM"/>
    </source>
</evidence>
<dbReference type="InterPro" id="IPR003795">
    <property type="entry name" value="DUF192"/>
</dbReference>
<dbReference type="Pfam" id="PF02643">
    <property type="entry name" value="DUF192"/>
    <property type="match status" value="1"/>
</dbReference>
<organism evidence="1 2">
    <name type="scientific">Pseudoneobacillus rhizosphaerae</name>
    <dbReference type="NCBI Taxonomy" id="2880968"/>
    <lineage>
        <taxon>Bacteria</taxon>
        <taxon>Bacillati</taxon>
        <taxon>Bacillota</taxon>
        <taxon>Bacilli</taxon>
        <taxon>Bacillales</taxon>
        <taxon>Bacillaceae</taxon>
        <taxon>Pseudoneobacillus</taxon>
    </lineage>
</organism>